<dbReference type="Pfam" id="PF13751">
    <property type="entry name" value="DDE_Tnp_1_6"/>
    <property type="match status" value="1"/>
</dbReference>
<dbReference type="NCBIfam" id="NF033551">
    <property type="entry name" value="transpos_IS1182"/>
    <property type="match status" value="1"/>
</dbReference>
<dbReference type="Pfam" id="PF05598">
    <property type="entry name" value="DUF772"/>
    <property type="match status" value="1"/>
</dbReference>
<dbReference type="EMBL" id="JABBGI010000071">
    <property type="protein sequence ID" value="NML72492.1"/>
    <property type="molecule type" value="Genomic_DNA"/>
</dbReference>
<proteinExistence type="predicted"/>
<evidence type="ECO:0000259" key="2">
    <source>
        <dbReference type="Pfam" id="PF05598"/>
    </source>
</evidence>
<dbReference type="PANTHER" id="PTHR33408:SF2">
    <property type="entry name" value="TRANSPOSASE DDE DOMAIN-CONTAINING PROTEIN"/>
    <property type="match status" value="1"/>
</dbReference>
<evidence type="ECO:0000313" key="4">
    <source>
        <dbReference type="EMBL" id="NML72492.1"/>
    </source>
</evidence>
<protein>
    <submittedName>
        <fullName evidence="4">IS1182 family transposase</fullName>
    </submittedName>
</protein>
<dbReference type="RefSeq" id="WP_169236941.1">
    <property type="nucleotide sequence ID" value="NZ_JABBGI010000071.1"/>
</dbReference>
<evidence type="ECO:0000256" key="1">
    <source>
        <dbReference type="SAM" id="Coils"/>
    </source>
</evidence>
<dbReference type="PANTHER" id="PTHR33408">
    <property type="entry name" value="TRANSPOSASE"/>
    <property type="match status" value="1"/>
</dbReference>
<reference evidence="4 5" key="1">
    <citation type="submission" date="2020-04" db="EMBL/GenBank/DDBJ databases">
        <title>Chryseobacterium sp. RP-3-3 sp. nov., isolated from Jeju soil.</title>
        <authorList>
            <person name="Dahal R.H."/>
        </authorList>
    </citation>
    <scope>NUCLEOTIDE SEQUENCE [LARGE SCALE GENOMIC DNA]</scope>
    <source>
        <strain evidence="4 5">RP-3-3</strain>
    </source>
</reference>
<accession>A0A7Y0FTL3</accession>
<keyword evidence="5" id="KW-1185">Reference proteome</keyword>
<dbReference type="AlphaFoldDB" id="A0A7Y0FTL3"/>
<gene>
    <name evidence="4" type="ORF">HHL23_22335</name>
</gene>
<comment type="caution">
    <text evidence="4">The sequence shown here is derived from an EMBL/GenBank/DDBJ whole genome shotgun (WGS) entry which is preliminary data.</text>
</comment>
<feature type="domain" description="Transposase InsH N-terminal" evidence="2">
    <location>
        <begin position="18"/>
        <end position="107"/>
    </location>
</feature>
<sequence>MNFKDYNQHQLFLFPPTFEDLIPEYHPVRIVNDVIDKIKIDPLLKAYKKEGNPSYHPKMMLKIMIYAYMDNTYSSRRIEKSVKENVNFMWLSGMKQVDHNTISRFRSQKLKDAFKDIFRQVVLLLAEEGLISLREVYTDGTKIEAQAGRYTFVWAKSIKTNKEKMLKQLEELWKYAQNIAAREDSDPEPPDFKEISKEKIRETVESIDRKLKGSNTTDKKGRAGAKSKLNYIKNNFEKNLEKYQNQEKILEERGSYSKTDHDATFMRMKEDHMKNGQLKPAYNTQVSSENQFIINYTVHRQTNDIGTLHSHLENLKETFGKEVFSNIKSLTADAGYGSEENYEYLQDNEIEAFVKYNTFDKEQDKNYQKKYKTFSKENLYYNKDQDFYLCPMGQRMDKTHESNATTKSGFKQKLSHYQAKNCVGCPIRGVCHHSKTNRSIERNHNLERHKEKVRELLLSEEGIVKRKKRCYDVEPVFAHLKHCHGFRRFSLKSLKKVEIEFGLHALAHNLRKKVA</sequence>
<feature type="domain" description="Transposase DDE" evidence="3">
    <location>
        <begin position="389"/>
        <end position="512"/>
    </location>
</feature>
<dbReference type="Proteomes" id="UP000544054">
    <property type="component" value="Unassembled WGS sequence"/>
</dbReference>
<dbReference type="InterPro" id="IPR025668">
    <property type="entry name" value="Tnp_DDE_dom"/>
</dbReference>
<name>A0A7Y0FTL3_9FLAO</name>
<evidence type="ECO:0000313" key="5">
    <source>
        <dbReference type="Proteomes" id="UP000544054"/>
    </source>
</evidence>
<organism evidence="4 5">
    <name type="scientific">Chryseobacterium antibioticum</name>
    <dbReference type="NCBI Taxonomy" id="2728847"/>
    <lineage>
        <taxon>Bacteria</taxon>
        <taxon>Pseudomonadati</taxon>
        <taxon>Bacteroidota</taxon>
        <taxon>Flavobacteriia</taxon>
        <taxon>Flavobacteriales</taxon>
        <taxon>Weeksellaceae</taxon>
        <taxon>Chryseobacterium group</taxon>
        <taxon>Chryseobacterium</taxon>
    </lineage>
</organism>
<keyword evidence="1" id="KW-0175">Coiled coil</keyword>
<dbReference type="InterPro" id="IPR008490">
    <property type="entry name" value="Transposase_InsH_N"/>
</dbReference>
<feature type="coiled-coil region" evidence="1">
    <location>
        <begin position="226"/>
        <end position="253"/>
    </location>
</feature>
<evidence type="ECO:0000259" key="3">
    <source>
        <dbReference type="Pfam" id="PF13751"/>
    </source>
</evidence>
<dbReference type="InterPro" id="IPR047629">
    <property type="entry name" value="IS1182_transpos"/>
</dbReference>